<dbReference type="Proteomes" id="UP000016933">
    <property type="component" value="Unassembled WGS sequence"/>
</dbReference>
<dbReference type="InterPro" id="IPR008942">
    <property type="entry name" value="ENTH_VHS"/>
</dbReference>
<proteinExistence type="predicted"/>
<protein>
    <recommendedName>
        <fullName evidence="3">CID domain-containing protein</fullName>
    </recommendedName>
</protein>
<dbReference type="SMART" id="SM00582">
    <property type="entry name" value="RPR"/>
    <property type="match status" value="1"/>
</dbReference>
<feature type="region of interest" description="Disordered" evidence="2">
    <location>
        <begin position="342"/>
        <end position="436"/>
    </location>
</feature>
<feature type="region of interest" description="Disordered" evidence="2">
    <location>
        <begin position="283"/>
        <end position="327"/>
    </location>
</feature>
<dbReference type="CDD" id="cd17003">
    <property type="entry name" value="CID_Rtt103"/>
    <property type="match status" value="1"/>
</dbReference>
<evidence type="ECO:0000256" key="1">
    <source>
        <dbReference type="SAM" id="Coils"/>
    </source>
</evidence>
<accession>N1PTH2</accession>
<dbReference type="PROSITE" id="PS51391">
    <property type="entry name" value="CID"/>
    <property type="match status" value="1"/>
</dbReference>
<feature type="domain" description="CID" evidence="3">
    <location>
        <begin position="1"/>
        <end position="134"/>
    </location>
</feature>
<dbReference type="GO" id="GO:0099122">
    <property type="term" value="F:RNA polymerase II C-terminal domain binding"/>
    <property type="evidence" value="ECO:0007669"/>
    <property type="project" value="InterPro"/>
</dbReference>
<dbReference type="AlphaFoldDB" id="N1PTH2"/>
<evidence type="ECO:0000313" key="5">
    <source>
        <dbReference type="Proteomes" id="UP000016933"/>
    </source>
</evidence>
<sequence>MSYSDDAVRAKLAALNETQDSIVTNAQWIMFHRRHADRTAQLWLQRLQESTSASKRLVLLYLANEVVQQSRARSKTDFLVAFEPLIGEGVALAYKGASQEVQGKLRRVVDVWKERRIFDPHVQEQIEKRLQDIDKAKGGKSLGGGPRLGGSLFGGSGGGVATELDGINKSQTALSKAEAALSGVVNKADAEYEKMMDSNAPIPSAPVRAAKLRGLVKDLMASQKAIETSLSARQDLITGLEKLLESNRVKVTDEESKAAGLTAKIDEQEATIRLVEDAIMRGASEPPVSGMNGTPDGTDPQRPETESFTPPPPEVETFTPPPQAEPETTILGTAAEERTIDQGISNPTGADPVEEQPTNFNEPPPAYVPMPAIPHHDAEDSSAQADAFLKSLMAPMQQATGEASAPTNGGSSSDPRLKRRKLSHPSKDVDDEIFGAGVAGVDEQGISAMLQ</sequence>
<feature type="compositionally biased region" description="Pro residues" evidence="2">
    <location>
        <begin position="362"/>
        <end position="372"/>
    </location>
</feature>
<dbReference type="GO" id="GO:0031124">
    <property type="term" value="P:mRNA 3'-end processing"/>
    <property type="evidence" value="ECO:0007669"/>
    <property type="project" value="InterPro"/>
</dbReference>
<dbReference type="SUPFAM" id="SSF48464">
    <property type="entry name" value="ENTH/VHS domain"/>
    <property type="match status" value="1"/>
</dbReference>
<reference evidence="5" key="1">
    <citation type="journal article" date="2012" name="PLoS Genet.">
        <title>The genomes of the fungal plant pathogens Cladosporium fulvum and Dothistroma septosporum reveal adaptation to different hosts and lifestyles but also signatures of common ancestry.</title>
        <authorList>
            <person name="de Wit P.J.G.M."/>
            <person name="van der Burgt A."/>
            <person name="Oekmen B."/>
            <person name="Stergiopoulos I."/>
            <person name="Abd-Elsalam K.A."/>
            <person name="Aerts A.L."/>
            <person name="Bahkali A.H."/>
            <person name="Beenen H.G."/>
            <person name="Chettri P."/>
            <person name="Cox M.P."/>
            <person name="Datema E."/>
            <person name="de Vries R.P."/>
            <person name="Dhillon B."/>
            <person name="Ganley A.R."/>
            <person name="Griffiths S.A."/>
            <person name="Guo Y."/>
            <person name="Hamelin R.C."/>
            <person name="Henrissat B."/>
            <person name="Kabir M.S."/>
            <person name="Jashni M.K."/>
            <person name="Kema G."/>
            <person name="Klaubauf S."/>
            <person name="Lapidus A."/>
            <person name="Levasseur A."/>
            <person name="Lindquist E."/>
            <person name="Mehrabi R."/>
            <person name="Ohm R.A."/>
            <person name="Owen T.J."/>
            <person name="Salamov A."/>
            <person name="Schwelm A."/>
            <person name="Schijlen E."/>
            <person name="Sun H."/>
            <person name="van den Burg H.A."/>
            <person name="van Ham R.C.H.J."/>
            <person name="Zhang S."/>
            <person name="Goodwin S.B."/>
            <person name="Grigoriev I.V."/>
            <person name="Collemare J."/>
            <person name="Bradshaw R.E."/>
        </authorList>
    </citation>
    <scope>NUCLEOTIDE SEQUENCE [LARGE SCALE GENOMIC DNA]</scope>
    <source>
        <strain evidence="5">NZE10 / CBS 128990</strain>
    </source>
</reference>
<dbReference type="InterPro" id="IPR047883">
    <property type="entry name" value="Rtt103-like_CID"/>
</dbReference>
<feature type="compositionally biased region" description="Polar residues" evidence="2">
    <location>
        <begin position="397"/>
        <end position="414"/>
    </location>
</feature>
<dbReference type="STRING" id="675120.N1PTH2"/>
<feature type="coiled-coil region" evidence="1">
    <location>
        <begin position="251"/>
        <end position="278"/>
    </location>
</feature>
<dbReference type="eggNOG" id="KOG2669">
    <property type="taxonomic scope" value="Eukaryota"/>
</dbReference>
<feature type="compositionally biased region" description="Pro residues" evidence="2">
    <location>
        <begin position="309"/>
        <end position="324"/>
    </location>
</feature>
<dbReference type="InterPro" id="IPR006569">
    <property type="entry name" value="CID_dom"/>
</dbReference>
<evidence type="ECO:0000313" key="4">
    <source>
        <dbReference type="EMBL" id="EME45645.1"/>
    </source>
</evidence>
<dbReference type="EMBL" id="KB446538">
    <property type="protein sequence ID" value="EME45645.1"/>
    <property type="molecule type" value="Genomic_DNA"/>
</dbReference>
<organism evidence="4 5">
    <name type="scientific">Dothistroma septosporum (strain NZE10 / CBS 128990)</name>
    <name type="common">Red band needle blight fungus</name>
    <name type="synonym">Mycosphaerella pini</name>
    <dbReference type="NCBI Taxonomy" id="675120"/>
    <lineage>
        <taxon>Eukaryota</taxon>
        <taxon>Fungi</taxon>
        <taxon>Dikarya</taxon>
        <taxon>Ascomycota</taxon>
        <taxon>Pezizomycotina</taxon>
        <taxon>Dothideomycetes</taxon>
        <taxon>Dothideomycetidae</taxon>
        <taxon>Mycosphaerellales</taxon>
        <taxon>Mycosphaerellaceae</taxon>
        <taxon>Dothistroma</taxon>
    </lineage>
</organism>
<dbReference type="Gene3D" id="1.25.40.90">
    <property type="match status" value="1"/>
</dbReference>
<evidence type="ECO:0000259" key="3">
    <source>
        <dbReference type="PROSITE" id="PS51391"/>
    </source>
</evidence>
<dbReference type="PANTHER" id="PTHR12460:SF0">
    <property type="entry name" value="CID DOMAIN-CONTAINING PROTEIN-RELATED"/>
    <property type="match status" value="1"/>
</dbReference>
<gene>
    <name evidence="4" type="ORF">DOTSEDRAFT_71370</name>
</gene>
<evidence type="ECO:0000256" key="2">
    <source>
        <dbReference type="SAM" id="MobiDB-lite"/>
    </source>
</evidence>
<name>N1PTH2_DOTSN</name>
<dbReference type="PANTHER" id="PTHR12460">
    <property type="entry name" value="CYCLIN-DEPENDENT KINASE INHIBITOR-RELATED PROTEIN"/>
    <property type="match status" value="1"/>
</dbReference>
<dbReference type="Pfam" id="PF04818">
    <property type="entry name" value="CID"/>
    <property type="match status" value="1"/>
</dbReference>
<keyword evidence="5" id="KW-1185">Reference proteome</keyword>
<reference evidence="4 5" key="2">
    <citation type="journal article" date="2012" name="PLoS Pathog.">
        <title>Diverse lifestyles and strategies of plant pathogenesis encoded in the genomes of eighteen Dothideomycetes fungi.</title>
        <authorList>
            <person name="Ohm R.A."/>
            <person name="Feau N."/>
            <person name="Henrissat B."/>
            <person name="Schoch C.L."/>
            <person name="Horwitz B.A."/>
            <person name="Barry K.W."/>
            <person name="Condon B.J."/>
            <person name="Copeland A.C."/>
            <person name="Dhillon B."/>
            <person name="Glaser F."/>
            <person name="Hesse C.N."/>
            <person name="Kosti I."/>
            <person name="LaButti K."/>
            <person name="Lindquist E.A."/>
            <person name="Lucas S."/>
            <person name="Salamov A.A."/>
            <person name="Bradshaw R.E."/>
            <person name="Ciuffetti L."/>
            <person name="Hamelin R.C."/>
            <person name="Kema G.H.J."/>
            <person name="Lawrence C."/>
            <person name="Scott J.A."/>
            <person name="Spatafora J.W."/>
            <person name="Turgeon B.G."/>
            <person name="de Wit P.J.G.M."/>
            <person name="Zhong S."/>
            <person name="Goodwin S.B."/>
            <person name="Grigoriev I.V."/>
        </authorList>
    </citation>
    <scope>NUCLEOTIDE SEQUENCE [LARGE SCALE GENOMIC DNA]</scope>
    <source>
        <strain evidence="5">NZE10 / CBS 128990</strain>
    </source>
</reference>
<keyword evidence="1" id="KW-0175">Coiled coil</keyword>
<dbReference type="OrthoDB" id="10069473at2759"/>
<dbReference type="HOGENOM" id="CLU_042070_1_0_1"/>
<dbReference type="FunFam" id="1.25.40.90:FF:000030">
    <property type="entry name" value="DUF618 domain protein"/>
    <property type="match status" value="1"/>
</dbReference>
<dbReference type="OMA" id="LWMQRLK"/>